<gene>
    <name evidence="2" type="ORF">BG006_007526</name>
</gene>
<reference evidence="2" key="1">
    <citation type="journal article" date="2020" name="Fungal Divers.">
        <title>Resolving the Mortierellaceae phylogeny through synthesis of multi-gene phylogenetics and phylogenomics.</title>
        <authorList>
            <person name="Vandepol N."/>
            <person name="Liber J."/>
            <person name="Desiro A."/>
            <person name="Na H."/>
            <person name="Kennedy M."/>
            <person name="Barry K."/>
            <person name="Grigoriev I.V."/>
            <person name="Miller A.N."/>
            <person name="O'Donnell K."/>
            <person name="Stajich J.E."/>
            <person name="Bonito G."/>
        </authorList>
    </citation>
    <scope>NUCLEOTIDE SEQUENCE</scope>
    <source>
        <strain evidence="2">NVP1</strain>
    </source>
</reference>
<dbReference type="Proteomes" id="UP000696485">
    <property type="component" value="Unassembled WGS sequence"/>
</dbReference>
<dbReference type="EMBL" id="JAAAUY010000048">
    <property type="protein sequence ID" value="KAF9336749.1"/>
    <property type="molecule type" value="Genomic_DNA"/>
</dbReference>
<keyword evidence="3" id="KW-1185">Reference proteome</keyword>
<proteinExistence type="predicted"/>
<organism evidence="2 3">
    <name type="scientific">Podila minutissima</name>
    <dbReference type="NCBI Taxonomy" id="64525"/>
    <lineage>
        <taxon>Eukaryota</taxon>
        <taxon>Fungi</taxon>
        <taxon>Fungi incertae sedis</taxon>
        <taxon>Mucoromycota</taxon>
        <taxon>Mortierellomycotina</taxon>
        <taxon>Mortierellomycetes</taxon>
        <taxon>Mortierellales</taxon>
        <taxon>Mortierellaceae</taxon>
        <taxon>Podila</taxon>
    </lineage>
</organism>
<dbReference type="AlphaFoldDB" id="A0A9P5VQ27"/>
<comment type="caution">
    <text evidence="2">The sequence shown here is derived from an EMBL/GenBank/DDBJ whole genome shotgun (WGS) entry which is preliminary data.</text>
</comment>
<sequence length="323" mass="35562">MTLDDPPAYSVPSHGFPSPTAEKAPNLTSEPPLLAHHICGIALTDTDKIRLINTPEPLTRLLRAAITATWGPIQGERAELDNILGATSNTSYASSSYSSSSYSSYLSPSTTVPFYSYEFKLRGNPWAGWGEEKVRCRRLVVGMLKCMIGQGYSLIQASKVIRRMGERDVFFFESSSSSSSSSSVDRATKEKGEKEEGPEEEEDVDMFSITFNKGNTVRVIDASPAVVVYVQQAIRRYWPTGIKSQQLYSGADEFLVNSAGSTEALMGYGSDAVRWSMVLVEILSALRNHLGYKLYTSVDMNFSPGPGMAIDTWILRKTDPSWS</sequence>
<evidence type="ECO:0000313" key="3">
    <source>
        <dbReference type="Proteomes" id="UP000696485"/>
    </source>
</evidence>
<feature type="compositionally biased region" description="Basic and acidic residues" evidence="1">
    <location>
        <begin position="186"/>
        <end position="195"/>
    </location>
</feature>
<dbReference type="PANTHER" id="PTHR38696:SF1">
    <property type="entry name" value="MEDIATOR OF RNA POLYMERASE II TRANSCRIPTION SUBUNIT 13"/>
    <property type="match status" value="1"/>
</dbReference>
<evidence type="ECO:0000313" key="2">
    <source>
        <dbReference type="EMBL" id="KAF9336749.1"/>
    </source>
</evidence>
<dbReference type="PANTHER" id="PTHR38696">
    <property type="entry name" value="MEDIATOR OF RNA POLYMERASE II TRANSCRIPTION SUBUNIT 13"/>
    <property type="match status" value="1"/>
</dbReference>
<accession>A0A9P5VQ27</accession>
<feature type="compositionally biased region" description="Low complexity" evidence="1">
    <location>
        <begin position="174"/>
        <end position="183"/>
    </location>
</feature>
<feature type="region of interest" description="Disordered" evidence="1">
    <location>
        <begin position="174"/>
        <end position="202"/>
    </location>
</feature>
<feature type="region of interest" description="Disordered" evidence="1">
    <location>
        <begin position="1"/>
        <end position="27"/>
    </location>
</feature>
<name>A0A9P5VQ27_9FUNG</name>
<protein>
    <submittedName>
        <fullName evidence="2">Uncharacterized protein</fullName>
    </submittedName>
</protein>
<evidence type="ECO:0000256" key="1">
    <source>
        <dbReference type="SAM" id="MobiDB-lite"/>
    </source>
</evidence>